<dbReference type="InterPro" id="IPR029028">
    <property type="entry name" value="Alpha/beta_knot_MTases"/>
</dbReference>
<dbReference type="InterPro" id="IPR029026">
    <property type="entry name" value="tRNA_m1G_MTases_N"/>
</dbReference>
<dbReference type="InterPro" id="IPR051259">
    <property type="entry name" value="rRNA_Methyltransferase"/>
</dbReference>
<dbReference type="CDD" id="cd18082">
    <property type="entry name" value="SpoU-like_family"/>
    <property type="match status" value="1"/>
</dbReference>
<dbReference type="Pfam" id="PF00588">
    <property type="entry name" value="SpoU_methylase"/>
    <property type="match status" value="1"/>
</dbReference>
<name>F5YNW1_TREPZ</name>
<evidence type="ECO:0000256" key="2">
    <source>
        <dbReference type="ARBA" id="ARBA00022679"/>
    </source>
</evidence>
<dbReference type="eggNOG" id="COG0566">
    <property type="taxonomic scope" value="Bacteria"/>
</dbReference>
<dbReference type="GO" id="GO:0032259">
    <property type="term" value="P:methylation"/>
    <property type="evidence" value="ECO:0007669"/>
    <property type="project" value="UniProtKB-KW"/>
</dbReference>
<dbReference type="GO" id="GO:0006396">
    <property type="term" value="P:RNA processing"/>
    <property type="evidence" value="ECO:0007669"/>
    <property type="project" value="InterPro"/>
</dbReference>
<dbReference type="STRING" id="545694.TREPR_0291"/>
<accession>F5YNW1</accession>
<dbReference type="EMBL" id="CP001843">
    <property type="protein sequence ID" value="AEF84984.1"/>
    <property type="molecule type" value="Genomic_DNA"/>
</dbReference>
<evidence type="ECO:0000313" key="5">
    <source>
        <dbReference type="Proteomes" id="UP000009223"/>
    </source>
</evidence>
<dbReference type="AlphaFoldDB" id="F5YNW1"/>
<dbReference type="KEGG" id="tpi:TREPR_0291"/>
<evidence type="ECO:0000259" key="3">
    <source>
        <dbReference type="Pfam" id="PF00588"/>
    </source>
</evidence>
<dbReference type="GO" id="GO:0008173">
    <property type="term" value="F:RNA methyltransferase activity"/>
    <property type="evidence" value="ECO:0007669"/>
    <property type="project" value="InterPro"/>
</dbReference>
<dbReference type="Proteomes" id="UP000009223">
    <property type="component" value="Chromosome"/>
</dbReference>
<keyword evidence="5" id="KW-1185">Reference proteome</keyword>
<reference evidence="5" key="1">
    <citation type="submission" date="2009-12" db="EMBL/GenBank/DDBJ databases">
        <title>Complete sequence of Treponema primitia strain ZAS-2.</title>
        <authorList>
            <person name="Tetu S.G."/>
            <person name="Matson E."/>
            <person name="Ren Q."/>
            <person name="Seshadri R."/>
            <person name="Elbourne L."/>
            <person name="Hassan K.A."/>
            <person name="Durkin A."/>
            <person name="Radune D."/>
            <person name="Mohamoud Y."/>
            <person name="Shay R."/>
            <person name="Jin S."/>
            <person name="Zhang X."/>
            <person name="Lucey K."/>
            <person name="Ballor N.R."/>
            <person name="Ottesen E."/>
            <person name="Rosenthal R."/>
            <person name="Allen A."/>
            <person name="Leadbetter J.R."/>
            <person name="Paulsen I.T."/>
        </authorList>
    </citation>
    <scope>NUCLEOTIDE SEQUENCE [LARGE SCALE GENOMIC DNA]</scope>
    <source>
        <strain evidence="5">ATCC BAA-887 / DSM 12427 / ZAS-2</strain>
    </source>
</reference>
<evidence type="ECO:0000313" key="4">
    <source>
        <dbReference type="EMBL" id="AEF84984.1"/>
    </source>
</evidence>
<keyword evidence="1 4" id="KW-0489">Methyltransferase</keyword>
<gene>
    <name evidence="4" type="ordered locus">TREPR_0291</name>
</gene>
<dbReference type="InterPro" id="IPR001537">
    <property type="entry name" value="SpoU_MeTrfase"/>
</dbReference>
<evidence type="ECO:0000256" key="1">
    <source>
        <dbReference type="ARBA" id="ARBA00022603"/>
    </source>
</evidence>
<dbReference type="PANTHER" id="PTHR43191:SF2">
    <property type="entry name" value="RRNA METHYLTRANSFERASE 3, MITOCHONDRIAL"/>
    <property type="match status" value="1"/>
</dbReference>
<protein>
    <submittedName>
        <fullName evidence="4">RNA methyltransferase, TrmH family</fullName>
    </submittedName>
</protein>
<dbReference type="GO" id="GO:0003723">
    <property type="term" value="F:RNA binding"/>
    <property type="evidence" value="ECO:0007669"/>
    <property type="project" value="InterPro"/>
</dbReference>
<dbReference type="Gene3D" id="3.40.1280.10">
    <property type="match status" value="1"/>
</dbReference>
<proteinExistence type="predicted"/>
<feature type="domain" description="tRNA/rRNA methyltransferase SpoU type" evidence="3">
    <location>
        <begin position="137"/>
        <end position="280"/>
    </location>
</feature>
<dbReference type="PANTHER" id="PTHR43191">
    <property type="entry name" value="RRNA METHYLTRANSFERASE 3"/>
    <property type="match status" value="1"/>
</dbReference>
<organism evidence="4 5">
    <name type="scientific">Treponema primitia (strain ATCC BAA-887 / DSM 12427 / ZAS-2)</name>
    <dbReference type="NCBI Taxonomy" id="545694"/>
    <lineage>
        <taxon>Bacteria</taxon>
        <taxon>Pseudomonadati</taxon>
        <taxon>Spirochaetota</taxon>
        <taxon>Spirochaetia</taxon>
        <taxon>Spirochaetales</taxon>
        <taxon>Treponemataceae</taxon>
        <taxon>Treponema</taxon>
    </lineage>
</organism>
<keyword evidence="2 4" id="KW-0808">Transferase</keyword>
<dbReference type="SUPFAM" id="SSF75217">
    <property type="entry name" value="alpha/beta knot"/>
    <property type="match status" value="1"/>
</dbReference>
<sequence length="293" mass="31764">MVPLFFDLLGRSMIPLQKLERLPRSQGLRKIAKLFTEAEHRLSLGEAPAPDYIAYLQSLAALLTRDDSFSPAALQALNAAAICLQGELPEDIGSIRRALNTVRHIILAETGQQTADWDFIDHGGKLDPQRRRSFPGMVVYLEDIRSPFNVGAMFRTAESFGVEKIFLSPLCADPTHPRAKRTAMGCIDILPWERLDAEYAESPLFPPALSQAPLFALETGGTDIAHFCFPQKAVMIVGSEELGVSHEALAAADASLGRLSIPTYGAKGSLNASVAFGIALQAWAAALVLHEAT</sequence>
<reference evidence="4 5" key="2">
    <citation type="journal article" date="2011" name="ISME J.">
        <title>RNA-seq reveals cooperative metabolic interactions between two termite-gut spirochete species in co-culture.</title>
        <authorList>
            <person name="Rosenthal A.Z."/>
            <person name="Matson E.G."/>
            <person name="Eldar A."/>
            <person name="Leadbetter J.R."/>
        </authorList>
    </citation>
    <scope>NUCLEOTIDE SEQUENCE [LARGE SCALE GENOMIC DNA]</scope>
    <source>
        <strain evidence="5">ATCC BAA-887 / DSM 12427 / ZAS-2</strain>
    </source>
</reference>
<dbReference type="HOGENOM" id="CLU_1049463_0_0_12"/>